<accession>A0A454Y6B0</accession>
<proteinExistence type="predicted"/>
<protein>
    <submittedName>
        <fullName evidence="1">Uncharacterized protein</fullName>
    </submittedName>
</protein>
<reference evidence="2" key="1">
    <citation type="journal article" date="2008" name="Nat. Genet.">
        <title>The Pristionchus pacificus genome provides a unique perspective on nematode lifestyle and parasitism.</title>
        <authorList>
            <person name="Dieterich C."/>
            <person name="Clifton S.W."/>
            <person name="Schuster L.N."/>
            <person name="Chinwalla A."/>
            <person name="Delehaunty K."/>
            <person name="Dinkelacker I."/>
            <person name="Fulton L."/>
            <person name="Fulton R."/>
            <person name="Godfrey J."/>
            <person name="Minx P."/>
            <person name="Mitreva M."/>
            <person name="Roeseler W."/>
            <person name="Tian H."/>
            <person name="Witte H."/>
            <person name="Yang S.P."/>
            <person name="Wilson R.K."/>
            <person name="Sommer R.J."/>
        </authorList>
    </citation>
    <scope>NUCLEOTIDE SEQUENCE [LARGE SCALE GENOMIC DNA]</scope>
    <source>
        <strain evidence="2">PS312</strain>
    </source>
</reference>
<dbReference type="Proteomes" id="UP000005239">
    <property type="component" value="Unassembled WGS sequence"/>
</dbReference>
<evidence type="ECO:0000313" key="2">
    <source>
        <dbReference type="Proteomes" id="UP000005239"/>
    </source>
</evidence>
<name>A0A454Y6B0_PRIPA</name>
<accession>A0A8R1U6F6</accession>
<sequence>MYPKTSSLLLFFFALLLIGITSADGQFWPDPVNCRLRNVRLPKRLGGQMVYKIRQNVMRCPYGCFGLSSEMVSAEIEVDSEGGGREWITALLVSDTSCALDFKYT</sequence>
<dbReference type="AlphaFoldDB" id="A0A454Y6B0"/>
<reference evidence="1" key="2">
    <citation type="submission" date="2022-06" db="UniProtKB">
        <authorList>
            <consortium name="EnsemblMetazoa"/>
        </authorList>
    </citation>
    <scope>IDENTIFICATION</scope>
    <source>
        <strain evidence="1">PS312</strain>
    </source>
</reference>
<organism evidence="1 2">
    <name type="scientific">Pristionchus pacificus</name>
    <name type="common">Parasitic nematode worm</name>
    <dbReference type="NCBI Taxonomy" id="54126"/>
    <lineage>
        <taxon>Eukaryota</taxon>
        <taxon>Metazoa</taxon>
        <taxon>Ecdysozoa</taxon>
        <taxon>Nematoda</taxon>
        <taxon>Chromadorea</taxon>
        <taxon>Rhabditida</taxon>
        <taxon>Rhabditina</taxon>
        <taxon>Diplogasteromorpha</taxon>
        <taxon>Diplogasteroidea</taxon>
        <taxon>Neodiplogasteridae</taxon>
        <taxon>Pristionchus</taxon>
    </lineage>
</organism>
<dbReference type="EnsemblMetazoa" id="PPA05621.1">
    <property type="protein sequence ID" value="PPA05621.1"/>
    <property type="gene ID" value="WBGene00095175"/>
</dbReference>
<gene>
    <name evidence="1" type="primary">WBGene00095175</name>
</gene>
<keyword evidence="2" id="KW-1185">Reference proteome</keyword>
<evidence type="ECO:0000313" key="1">
    <source>
        <dbReference type="EnsemblMetazoa" id="PPA05621.1"/>
    </source>
</evidence>